<proteinExistence type="predicted"/>
<sequence>MFTNSHGENINSYGDEITWSTNTFDGCAVVDRKLKIGDVIEILVEGGLSGGHVVLGITTRTDDQIKDCIRRGTKIDALATTHVKVLKKQARYRLEVNSNNEIVHEFWGKVTRFRMEPGYSFRFCAMLLFGFMDVTIIGGQSRRIQWSPELCGTNVSLSSDKKKVSLKIGNPHAVGAWSDALVQNNNIGFDVSSVNAHWYYMKIFVSPKSPFEAATQGWESFINNELQTVVKIKNPKEQLIITLNDSTLTFVVGVNSVHSYAVNLVSDKAIYLYFELFRVKLKVKAKEDIDVYEDSYSSFYDPSVYEDAHAKMVRMILFYNKGERVENPVLKVKKRGEVEHSERASANLDRLNDVLSNQDTGSSKLSEIYQFIQKFDKDLASVESQYLEPEGARPLPEIPHSQKPRYKPSNISSDSGIGSASSLCSACSPNVTTSCRPMGAMGTTENHYNDLFERAPPAPKLPTLYVRGGNEDLQLMIKDLQKRVSDLERTKKITIASSVDLYLLA</sequence>
<dbReference type="HOGENOM" id="CLU_540013_0_0_1"/>
<dbReference type="AlphaFoldDB" id="V3ZQP1"/>
<dbReference type="CTD" id="20241180"/>
<feature type="region of interest" description="Disordered" evidence="1">
    <location>
        <begin position="386"/>
        <end position="412"/>
    </location>
</feature>
<accession>V3ZQP1</accession>
<evidence type="ECO:0000256" key="1">
    <source>
        <dbReference type="SAM" id="MobiDB-lite"/>
    </source>
</evidence>
<reference evidence="2 3" key="1">
    <citation type="journal article" date="2013" name="Nature">
        <title>Insights into bilaterian evolution from three spiralian genomes.</title>
        <authorList>
            <person name="Simakov O."/>
            <person name="Marletaz F."/>
            <person name="Cho S.J."/>
            <person name="Edsinger-Gonzales E."/>
            <person name="Havlak P."/>
            <person name="Hellsten U."/>
            <person name="Kuo D.H."/>
            <person name="Larsson T."/>
            <person name="Lv J."/>
            <person name="Arendt D."/>
            <person name="Savage R."/>
            <person name="Osoegawa K."/>
            <person name="de Jong P."/>
            <person name="Grimwood J."/>
            <person name="Chapman J.A."/>
            <person name="Shapiro H."/>
            <person name="Aerts A."/>
            <person name="Otillar R.P."/>
            <person name="Terry A.Y."/>
            <person name="Boore J.L."/>
            <person name="Grigoriev I.V."/>
            <person name="Lindberg D.R."/>
            <person name="Seaver E.C."/>
            <person name="Weisblat D.A."/>
            <person name="Putnam N.H."/>
            <person name="Rokhsar D.S."/>
        </authorList>
    </citation>
    <scope>NUCLEOTIDE SEQUENCE [LARGE SCALE GENOMIC DNA]</scope>
</reference>
<gene>
    <name evidence="2" type="ORF">LOTGIDRAFT_169610</name>
</gene>
<dbReference type="RefSeq" id="XP_009066151.1">
    <property type="nucleotide sequence ID" value="XM_009067903.1"/>
</dbReference>
<keyword evidence="3" id="KW-1185">Reference proteome</keyword>
<evidence type="ECO:0000313" key="3">
    <source>
        <dbReference type="Proteomes" id="UP000030746"/>
    </source>
</evidence>
<organism evidence="2 3">
    <name type="scientific">Lottia gigantea</name>
    <name type="common">Giant owl limpet</name>
    <dbReference type="NCBI Taxonomy" id="225164"/>
    <lineage>
        <taxon>Eukaryota</taxon>
        <taxon>Metazoa</taxon>
        <taxon>Spiralia</taxon>
        <taxon>Lophotrochozoa</taxon>
        <taxon>Mollusca</taxon>
        <taxon>Gastropoda</taxon>
        <taxon>Patellogastropoda</taxon>
        <taxon>Lottioidea</taxon>
        <taxon>Lottiidae</taxon>
        <taxon>Lottia</taxon>
    </lineage>
</organism>
<protein>
    <submittedName>
        <fullName evidence="2">Uncharacterized protein</fullName>
    </submittedName>
</protein>
<dbReference type="Proteomes" id="UP000030746">
    <property type="component" value="Unassembled WGS sequence"/>
</dbReference>
<evidence type="ECO:0000313" key="2">
    <source>
        <dbReference type="EMBL" id="ESO83201.1"/>
    </source>
</evidence>
<dbReference type="KEGG" id="lgi:LOTGIDRAFT_169610"/>
<dbReference type="OrthoDB" id="6087778at2759"/>
<dbReference type="GeneID" id="20241180"/>
<name>V3ZQP1_LOTGI</name>
<dbReference type="EMBL" id="KB203771">
    <property type="protein sequence ID" value="ESO83201.1"/>
    <property type="molecule type" value="Genomic_DNA"/>
</dbReference>